<accession>A0A919IV40</accession>
<evidence type="ECO:0000313" key="2">
    <source>
        <dbReference type="EMBL" id="GIE09505.1"/>
    </source>
</evidence>
<dbReference type="Pfam" id="PF13289">
    <property type="entry name" value="SIR2_2"/>
    <property type="match status" value="1"/>
</dbReference>
<dbReference type="AlphaFoldDB" id="A0A919IV40"/>
<keyword evidence="3" id="KW-1185">Reference proteome</keyword>
<dbReference type="InterPro" id="IPR057574">
    <property type="entry name" value="nSTAND_NTPase5_dom"/>
</dbReference>
<feature type="domain" description="Novel STAND NTPase 5" evidence="1">
    <location>
        <begin position="318"/>
        <end position="454"/>
    </location>
</feature>
<protein>
    <recommendedName>
        <fullName evidence="1">Novel STAND NTPase 5 domain-containing protein</fullName>
    </recommendedName>
</protein>
<evidence type="ECO:0000259" key="1">
    <source>
        <dbReference type="Pfam" id="PF25199"/>
    </source>
</evidence>
<dbReference type="EMBL" id="BOMM01000009">
    <property type="protein sequence ID" value="GIE09505.1"/>
    <property type="molecule type" value="Genomic_DNA"/>
</dbReference>
<sequence length="828" mass="93968">MRECDVASWLTDDEWESLMRAMVEGRYQLLLGAGASADANGPMGSPMTGWTLAAEMARDFGIPGDPEGKLQQVFSLARQRGNATTGENLTDYLRNRYWNCSAPAWYRDIVSIPWKYIWTLNIDDVVEHAYRTSFKDDAVQRLVSVNWTDAHRVPSAEQVTLVHLHGVAASSAPDNYIFDISSYLLAATERHRWHNIFADRYADTPTIILGARLSGEIDLETILEKGRLSADGPPSIIVLRTISEFDEARFRGWNLIPVQAGASEFMKEVRSRWASYAARVTATPEGSPQLISPNALAFLNQWERLEPYDDRTLDRHHDFYAGHEPEYTDIVHELDAFRDARTSLIDQMAHTSPQQLVVVSGPPFSGKSTTAMRLVRDCASAGWQTYRLDPERRPNIDAILWWARNFPRTVLFVDGVADFAPDFRVLVDRAIEASVPVHLVMVERSSRMKEVERELASLPSYTEVSIESTLSSNEVDRLIEKLARPGRLGVLVHEGSAERRRYFLADHGGELFSAMSGLSEGEGFVERVRRRYLQLASKTQRTAFHATAITSALGYGLPFGLCMATSGLTPKELDLALRDDPDFSEVVTVRRARLYPRHRVFGSYMLESAFSDEQNFEVTQSLALNLAPDLSVAAIRARTEIYRLARQLLDYQILGKWIGQSNLERWYSSLQEVFEWNARFWEQRALAASHDGRHAAAASWAEKAVGKHRDALALNTLAVVLFRKALEEKRAESDLIDGYLEAVAMLQEARAMARHDSEYPFVTFFQYTLEWSRRRSTAGLPLHPDIVRRWNDWWQSALNAEVFAGQRGQATLRDWQRKWLELSVSQAR</sequence>
<dbReference type="Proteomes" id="UP000598174">
    <property type="component" value="Unassembled WGS sequence"/>
</dbReference>
<dbReference type="InterPro" id="IPR027417">
    <property type="entry name" value="P-loop_NTPase"/>
</dbReference>
<organism evidence="2 3">
    <name type="scientific">Paractinoplanes ferrugineus</name>
    <dbReference type="NCBI Taxonomy" id="113564"/>
    <lineage>
        <taxon>Bacteria</taxon>
        <taxon>Bacillati</taxon>
        <taxon>Actinomycetota</taxon>
        <taxon>Actinomycetes</taxon>
        <taxon>Micromonosporales</taxon>
        <taxon>Micromonosporaceae</taxon>
        <taxon>Paractinoplanes</taxon>
    </lineage>
</organism>
<dbReference type="SUPFAM" id="SSF52540">
    <property type="entry name" value="P-loop containing nucleoside triphosphate hydrolases"/>
    <property type="match status" value="1"/>
</dbReference>
<comment type="caution">
    <text evidence="2">The sequence shown here is derived from an EMBL/GenBank/DDBJ whole genome shotgun (WGS) entry which is preliminary data.</text>
</comment>
<proteinExistence type="predicted"/>
<reference evidence="2" key="1">
    <citation type="submission" date="2021-01" db="EMBL/GenBank/DDBJ databases">
        <title>Whole genome shotgun sequence of Actinoplanes ferrugineus NBRC 15555.</title>
        <authorList>
            <person name="Komaki H."/>
            <person name="Tamura T."/>
        </authorList>
    </citation>
    <scope>NUCLEOTIDE SEQUENCE</scope>
    <source>
        <strain evidence="2">NBRC 15555</strain>
    </source>
</reference>
<name>A0A919IV40_9ACTN</name>
<dbReference type="Pfam" id="PF25199">
    <property type="entry name" value="nSTAND_NTPase5"/>
    <property type="match status" value="1"/>
</dbReference>
<gene>
    <name evidence="2" type="ORF">Afe05nite_13450</name>
</gene>
<evidence type="ECO:0000313" key="3">
    <source>
        <dbReference type="Proteomes" id="UP000598174"/>
    </source>
</evidence>